<gene>
    <name evidence="1" type="ORF">RCOM_1908950</name>
</gene>
<organism evidence="1 2">
    <name type="scientific">Ricinus communis</name>
    <name type="common">Castor bean</name>
    <dbReference type="NCBI Taxonomy" id="3988"/>
    <lineage>
        <taxon>Eukaryota</taxon>
        <taxon>Viridiplantae</taxon>
        <taxon>Streptophyta</taxon>
        <taxon>Embryophyta</taxon>
        <taxon>Tracheophyta</taxon>
        <taxon>Spermatophyta</taxon>
        <taxon>Magnoliopsida</taxon>
        <taxon>eudicotyledons</taxon>
        <taxon>Gunneridae</taxon>
        <taxon>Pentapetalae</taxon>
        <taxon>rosids</taxon>
        <taxon>fabids</taxon>
        <taxon>Malpighiales</taxon>
        <taxon>Euphorbiaceae</taxon>
        <taxon>Acalyphoideae</taxon>
        <taxon>Acalypheae</taxon>
        <taxon>Ricinus</taxon>
    </lineage>
</organism>
<protein>
    <submittedName>
        <fullName evidence="1">Uncharacterized protein</fullName>
    </submittedName>
</protein>
<name>B9TDY1_RICCO</name>
<keyword evidence="2" id="KW-1185">Reference proteome</keyword>
<sequence>MKNEKKSSALRPEGDLAGRGDDLIARSDRDAVRAALGDRLHLRVGMLFSQIMEKAVACYTTEHGDSRENRKHVMDAVYGGLEKEFGRTRAAVRLYICCYQRFADHPEEFSKLTLRDMVLRSSGSNPASAT</sequence>
<proteinExistence type="predicted"/>
<dbReference type="EMBL" id="EQ978566">
    <property type="protein sequence ID" value="EEF25933.1"/>
    <property type="molecule type" value="Genomic_DNA"/>
</dbReference>
<reference evidence="2" key="1">
    <citation type="journal article" date="2010" name="Nat. Biotechnol.">
        <title>Draft genome sequence of the oilseed species Ricinus communis.</title>
        <authorList>
            <person name="Chan A.P."/>
            <person name="Crabtree J."/>
            <person name="Zhao Q."/>
            <person name="Lorenzi H."/>
            <person name="Orvis J."/>
            <person name="Puiu D."/>
            <person name="Melake-Berhan A."/>
            <person name="Jones K.M."/>
            <person name="Redman J."/>
            <person name="Chen G."/>
            <person name="Cahoon E.B."/>
            <person name="Gedil M."/>
            <person name="Stanke M."/>
            <person name="Haas B.J."/>
            <person name="Wortman J.R."/>
            <person name="Fraser-Liggett C.M."/>
            <person name="Ravel J."/>
            <person name="Rabinowicz P.D."/>
        </authorList>
    </citation>
    <scope>NUCLEOTIDE SEQUENCE [LARGE SCALE GENOMIC DNA]</scope>
    <source>
        <strain evidence="2">cv. Hale</strain>
    </source>
</reference>
<dbReference type="InParanoid" id="B9TDY1"/>
<dbReference type="Proteomes" id="UP000008311">
    <property type="component" value="Unassembled WGS sequence"/>
</dbReference>
<accession>B9TDY1</accession>
<evidence type="ECO:0000313" key="2">
    <source>
        <dbReference type="Proteomes" id="UP000008311"/>
    </source>
</evidence>
<evidence type="ECO:0000313" key="1">
    <source>
        <dbReference type="EMBL" id="EEF25933.1"/>
    </source>
</evidence>
<dbReference type="AlphaFoldDB" id="B9TDY1"/>